<proteinExistence type="predicted"/>
<dbReference type="Proteomes" id="UP000216107">
    <property type="component" value="Unassembled WGS sequence"/>
</dbReference>
<dbReference type="InterPro" id="IPR011051">
    <property type="entry name" value="RmlC_Cupin_sf"/>
</dbReference>
<gene>
    <name evidence="3" type="ORF">BGI27_13170</name>
    <name evidence="4" type="ORF">CGU29_12525</name>
</gene>
<evidence type="ECO:0000313" key="5">
    <source>
        <dbReference type="Proteomes" id="UP000216107"/>
    </source>
</evidence>
<feature type="domain" description="Cupin type-2" evidence="2">
    <location>
        <begin position="42"/>
        <end position="110"/>
    </location>
</feature>
<keyword evidence="1" id="KW-0479">Metal-binding</keyword>
<protein>
    <submittedName>
        <fullName evidence="3 4">Cupin</fullName>
    </submittedName>
</protein>
<evidence type="ECO:0000313" key="3">
    <source>
        <dbReference type="EMBL" id="KAF7598470.1"/>
    </source>
</evidence>
<reference evidence="3 6" key="1">
    <citation type="submission" date="2016-08" db="EMBL/GenBank/DDBJ databases">
        <title>Candidatus Dactylopiibacterium carminicum genome sequence.</title>
        <authorList>
            <person name="Ramirez-Puebla S.T."/>
            <person name="Ormeno-Orrillo E."/>
            <person name="Vera-Ponce De Leon A."/>
            <person name="Luis L."/>
            <person name="Sanchez-Flores A."/>
            <person name="Monica R."/>
            <person name="Martinez-Romero E."/>
        </authorList>
    </citation>
    <scope>NUCLEOTIDE SEQUENCE [LARGE SCALE GENOMIC DNA]</scope>
    <source>
        <strain evidence="3">END1</strain>
    </source>
</reference>
<evidence type="ECO:0000256" key="1">
    <source>
        <dbReference type="ARBA" id="ARBA00022723"/>
    </source>
</evidence>
<dbReference type="OrthoDB" id="116921at2"/>
<dbReference type="EMBL" id="MDUX01000048">
    <property type="protein sequence ID" value="KAF7598470.1"/>
    <property type="molecule type" value="Genomic_DNA"/>
</dbReference>
<keyword evidence="6" id="KW-1185">Reference proteome</keyword>
<name>A0A272EQ40_9RHOO</name>
<dbReference type="GO" id="GO:0046872">
    <property type="term" value="F:metal ion binding"/>
    <property type="evidence" value="ECO:0007669"/>
    <property type="project" value="UniProtKB-KW"/>
</dbReference>
<dbReference type="EMBL" id="NMRN01000044">
    <property type="protein sequence ID" value="PAS92229.1"/>
    <property type="molecule type" value="Genomic_DNA"/>
</dbReference>
<evidence type="ECO:0000259" key="2">
    <source>
        <dbReference type="Pfam" id="PF07883"/>
    </source>
</evidence>
<dbReference type="SUPFAM" id="SSF51182">
    <property type="entry name" value="RmlC-like cupins"/>
    <property type="match status" value="1"/>
</dbReference>
<dbReference type="InterPro" id="IPR051610">
    <property type="entry name" value="GPI/OXD"/>
</dbReference>
<dbReference type="PANTHER" id="PTHR35848">
    <property type="entry name" value="OXALATE-BINDING PROTEIN"/>
    <property type="match status" value="1"/>
</dbReference>
<reference evidence="4 5" key="2">
    <citation type="submission" date="2017-07" db="EMBL/GenBank/DDBJ databases">
        <title>Candidatus Dactylopiibacterium carminicum, a nitrogen-fixing symbiont of the cochineal insect Dactylopius coccus and Dactylopius opuntiae (Hemiptera: Coccoidea: Dactylopiidae).</title>
        <authorList>
            <person name="Vera A."/>
        </authorList>
    </citation>
    <scope>NUCLEOTIDE SEQUENCE [LARGE SCALE GENOMIC DNA]</scope>
    <source>
        <strain evidence="4 5">NFDCM</strain>
    </source>
</reference>
<organism evidence="4 5">
    <name type="scientific">Candidatus Dactylopiibacterium carminicum</name>
    <dbReference type="NCBI Taxonomy" id="857335"/>
    <lineage>
        <taxon>Bacteria</taxon>
        <taxon>Pseudomonadati</taxon>
        <taxon>Pseudomonadota</taxon>
        <taxon>Betaproteobacteria</taxon>
        <taxon>Rhodocyclales</taxon>
        <taxon>Rhodocyclaceae</taxon>
        <taxon>Candidatus Dactylopiibacterium</taxon>
    </lineage>
</organism>
<dbReference type="Pfam" id="PF07883">
    <property type="entry name" value="Cupin_2"/>
    <property type="match status" value="1"/>
</dbReference>
<dbReference type="Proteomes" id="UP000623509">
    <property type="component" value="Unassembled WGS sequence"/>
</dbReference>
<evidence type="ECO:0000313" key="6">
    <source>
        <dbReference type="Proteomes" id="UP000623509"/>
    </source>
</evidence>
<accession>A0A272EQ40</accession>
<dbReference type="Gene3D" id="2.60.120.10">
    <property type="entry name" value="Jelly Rolls"/>
    <property type="match status" value="1"/>
</dbReference>
<dbReference type="InterPro" id="IPR013096">
    <property type="entry name" value="Cupin_2"/>
</dbReference>
<sequence length="125" mass="13672">METEVEFLGTNEFKTLSNPGVVSTQLLSPHNSLSERVTLTRAVVAPGAIQKRHTHNSSEQIWIAIEGRGTLLLANDATHPITAGDVARFADGEVHGFVNDSEVDFVYLSVTSPPINFSYAYRKES</sequence>
<evidence type="ECO:0000313" key="4">
    <source>
        <dbReference type="EMBL" id="PAS92229.1"/>
    </source>
</evidence>
<dbReference type="AlphaFoldDB" id="A0A272EQ40"/>
<comment type="caution">
    <text evidence="4">The sequence shown here is derived from an EMBL/GenBank/DDBJ whole genome shotgun (WGS) entry which is preliminary data.</text>
</comment>
<dbReference type="InterPro" id="IPR014710">
    <property type="entry name" value="RmlC-like_jellyroll"/>
</dbReference>